<feature type="compositionally biased region" description="Pro residues" evidence="3">
    <location>
        <begin position="8"/>
        <end position="20"/>
    </location>
</feature>
<sequence>MNTALFPIPHPPRARPPQPPAQSLKPEDNEEYLNPEELGGMNPFHKSISSNGKTFPMPVVKPPIPNRKSDSVSDLLTKPWYSSKSDRRAAEVALRENGKDGAFLVRPSSGNNRKHPYTLVIFYRRKVYNIPIRFIDRGHQYGLGTEKAGEKVRPSYCLI</sequence>
<dbReference type="Ensembl" id="ENSCMIT00000022023.1">
    <property type="protein sequence ID" value="ENSCMIP00000021638.1"/>
    <property type="gene ID" value="ENSCMIG00000009843.1"/>
</dbReference>
<evidence type="ECO:0000256" key="2">
    <source>
        <dbReference type="PROSITE-ProRule" id="PRU00191"/>
    </source>
</evidence>
<dbReference type="InterPro" id="IPR036860">
    <property type="entry name" value="SH2_dom_sf"/>
</dbReference>
<dbReference type="Pfam" id="PF00017">
    <property type="entry name" value="SH2"/>
    <property type="match status" value="1"/>
</dbReference>
<dbReference type="Gene3D" id="3.30.505.10">
    <property type="entry name" value="SH2 domain"/>
    <property type="match status" value="1"/>
</dbReference>
<dbReference type="SUPFAM" id="SSF55550">
    <property type="entry name" value="SH2 domain"/>
    <property type="match status" value="1"/>
</dbReference>
<evidence type="ECO:0000313" key="6">
    <source>
        <dbReference type="Proteomes" id="UP000314986"/>
    </source>
</evidence>
<reference evidence="6" key="1">
    <citation type="journal article" date="2006" name="Science">
        <title>Ancient noncoding elements conserved in the human genome.</title>
        <authorList>
            <person name="Venkatesh B."/>
            <person name="Kirkness E.F."/>
            <person name="Loh Y.H."/>
            <person name="Halpern A.L."/>
            <person name="Lee A.P."/>
            <person name="Johnson J."/>
            <person name="Dandona N."/>
            <person name="Viswanathan L.D."/>
            <person name="Tay A."/>
            <person name="Venter J.C."/>
            <person name="Strausberg R.L."/>
            <person name="Brenner S."/>
        </authorList>
    </citation>
    <scope>NUCLEOTIDE SEQUENCE [LARGE SCALE GENOMIC DNA]</scope>
</reference>
<dbReference type="InterPro" id="IPR000980">
    <property type="entry name" value="SH2"/>
</dbReference>
<dbReference type="STRING" id="7868.ENSCMIP00000021638"/>
<dbReference type="SMART" id="SM00252">
    <property type="entry name" value="SH2"/>
    <property type="match status" value="1"/>
</dbReference>
<dbReference type="Proteomes" id="UP000314986">
    <property type="component" value="Unassembled WGS sequence"/>
</dbReference>
<protein>
    <recommendedName>
        <fullName evidence="4">SH2 domain-containing protein</fullName>
    </recommendedName>
</protein>
<dbReference type="GO" id="GO:0007169">
    <property type="term" value="P:cell surface receptor protein tyrosine kinase signaling pathway"/>
    <property type="evidence" value="ECO:0007669"/>
    <property type="project" value="TreeGrafter"/>
</dbReference>
<proteinExistence type="predicted"/>
<keyword evidence="1 2" id="KW-0727">SH2 domain</keyword>
<dbReference type="GO" id="GO:0035556">
    <property type="term" value="P:intracellular signal transduction"/>
    <property type="evidence" value="ECO:0007669"/>
    <property type="project" value="TreeGrafter"/>
</dbReference>
<accession>A0A4W3HVZ0</accession>
<dbReference type="InterPro" id="IPR051751">
    <property type="entry name" value="Immunoreceptor_sig_adapters"/>
</dbReference>
<feature type="region of interest" description="Disordered" evidence="3">
    <location>
        <begin position="1"/>
        <end position="72"/>
    </location>
</feature>
<dbReference type="PANTHER" id="PTHR14098">
    <property type="entry name" value="SH2 DOMAIN CONTAINING PROTEIN"/>
    <property type="match status" value="1"/>
</dbReference>
<dbReference type="AlphaFoldDB" id="A0A4W3HVZ0"/>
<dbReference type="FunFam" id="3.30.505.10:FF:000016">
    <property type="entry name" value="B-cell linker protein isoform 2"/>
    <property type="match status" value="1"/>
</dbReference>
<evidence type="ECO:0000256" key="3">
    <source>
        <dbReference type="SAM" id="MobiDB-lite"/>
    </source>
</evidence>
<evidence type="ECO:0000259" key="4">
    <source>
        <dbReference type="PROSITE" id="PS50001"/>
    </source>
</evidence>
<organism evidence="5 6">
    <name type="scientific">Callorhinchus milii</name>
    <name type="common">Ghost shark</name>
    <dbReference type="NCBI Taxonomy" id="7868"/>
    <lineage>
        <taxon>Eukaryota</taxon>
        <taxon>Metazoa</taxon>
        <taxon>Chordata</taxon>
        <taxon>Craniata</taxon>
        <taxon>Vertebrata</taxon>
        <taxon>Chondrichthyes</taxon>
        <taxon>Holocephali</taxon>
        <taxon>Chimaeriformes</taxon>
        <taxon>Callorhinchidae</taxon>
        <taxon>Callorhinchus</taxon>
    </lineage>
</organism>
<dbReference type="GeneTree" id="ENSGT00940000155715"/>
<evidence type="ECO:0000313" key="5">
    <source>
        <dbReference type="Ensembl" id="ENSCMIP00000021638.1"/>
    </source>
</evidence>
<feature type="domain" description="SH2" evidence="4">
    <location>
        <begin position="80"/>
        <end position="159"/>
    </location>
</feature>
<reference evidence="6" key="2">
    <citation type="journal article" date="2007" name="PLoS Biol.">
        <title>Survey sequencing and comparative analysis of the elephant shark (Callorhinchus milii) genome.</title>
        <authorList>
            <person name="Venkatesh B."/>
            <person name="Kirkness E.F."/>
            <person name="Loh Y.H."/>
            <person name="Halpern A.L."/>
            <person name="Lee A.P."/>
            <person name="Johnson J."/>
            <person name="Dandona N."/>
            <person name="Viswanathan L.D."/>
            <person name="Tay A."/>
            <person name="Venter J.C."/>
            <person name="Strausberg R.L."/>
            <person name="Brenner S."/>
        </authorList>
    </citation>
    <scope>NUCLEOTIDE SEQUENCE [LARGE SCALE GENOMIC DNA]</scope>
</reference>
<dbReference type="InParanoid" id="A0A4W3HVZ0"/>
<dbReference type="GO" id="GO:0005737">
    <property type="term" value="C:cytoplasm"/>
    <property type="evidence" value="ECO:0007669"/>
    <property type="project" value="UniProtKB-ARBA"/>
</dbReference>
<reference evidence="5" key="5">
    <citation type="submission" date="2025-09" db="UniProtKB">
        <authorList>
            <consortium name="Ensembl"/>
        </authorList>
    </citation>
    <scope>IDENTIFICATION</scope>
</reference>
<evidence type="ECO:0000256" key="1">
    <source>
        <dbReference type="ARBA" id="ARBA00022999"/>
    </source>
</evidence>
<keyword evidence="6" id="KW-1185">Reference proteome</keyword>
<dbReference type="PROSITE" id="PS50001">
    <property type="entry name" value="SH2"/>
    <property type="match status" value="1"/>
</dbReference>
<dbReference type="PANTHER" id="PTHR14098:SF14">
    <property type="entry name" value="SH2 DOMAIN-CONTAINING PROTEIN"/>
    <property type="match status" value="1"/>
</dbReference>
<reference evidence="5" key="4">
    <citation type="submission" date="2025-08" db="UniProtKB">
        <authorList>
            <consortium name="Ensembl"/>
        </authorList>
    </citation>
    <scope>IDENTIFICATION</scope>
</reference>
<reference evidence="6" key="3">
    <citation type="journal article" date="2014" name="Nature">
        <title>Elephant shark genome provides unique insights into gnathostome evolution.</title>
        <authorList>
            <consortium name="International Elephant Shark Genome Sequencing Consortium"/>
            <person name="Venkatesh B."/>
            <person name="Lee A.P."/>
            <person name="Ravi V."/>
            <person name="Maurya A.K."/>
            <person name="Lian M.M."/>
            <person name="Swann J.B."/>
            <person name="Ohta Y."/>
            <person name="Flajnik M.F."/>
            <person name="Sutoh Y."/>
            <person name="Kasahara M."/>
            <person name="Hoon S."/>
            <person name="Gangu V."/>
            <person name="Roy S.W."/>
            <person name="Irimia M."/>
            <person name="Korzh V."/>
            <person name="Kondrychyn I."/>
            <person name="Lim Z.W."/>
            <person name="Tay B.H."/>
            <person name="Tohari S."/>
            <person name="Kong K.W."/>
            <person name="Ho S."/>
            <person name="Lorente-Galdos B."/>
            <person name="Quilez J."/>
            <person name="Marques-Bonet T."/>
            <person name="Raney B.J."/>
            <person name="Ingham P.W."/>
            <person name="Tay A."/>
            <person name="Hillier L.W."/>
            <person name="Minx P."/>
            <person name="Boehm T."/>
            <person name="Wilson R.K."/>
            <person name="Brenner S."/>
            <person name="Warren W.C."/>
        </authorList>
    </citation>
    <scope>NUCLEOTIDE SEQUENCE [LARGE SCALE GENOMIC DNA]</scope>
</reference>
<name>A0A4W3HVZ0_CALMI</name>